<gene>
    <name evidence="12" type="ORF">GBAR_LOCUS7201</name>
</gene>
<dbReference type="EMBL" id="CASHTH010001079">
    <property type="protein sequence ID" value="CAI8011070.1"/>
    <property type="molecule type" value="Genomic_DNA"/>
</dbReference>
<dbReference type="NCBIfam" id="TIGR00877">
    <property type="entry name" value="purD"/>
    <property type="match status" value="1"/>
</dbReference>
<dbReference type="PANTHER" id="PTHR43472">
    <property type="entry name" value="PHOSPHORIBOSYLAMINE--GLYCINE LIGASE"/>
    <property type="match status" value="1"/>
</dbReference>
<sequence length="417" mass="43781">VRILLVGGGAREHALAWRIARSPSLTKLWVAPGNYGTARIAANLGVGSSVDTLVQAARDVRADLVVVGPEAPLADGLVDALSEFGIPAFGPTRAAAQLESSKSFARQIIREANAPGPEFAVFTDESEALEYLRLNPGPRVVKADGLAAGKGVVAADAVRASMSARAFGDAGATVLLEERLEGREVSVFAFCDGERLSPLVAACDYKRLEDGDLGPNTGGMGSYSPPEFWTPELSGEVERTIMRPVIEAMASRGTPYRGVLYAGLMLTVDGPKILEFNCRFGDPETQVLMPRLASDPLPAMLACAEGRLDPNSVAWDDRRCVGVVMASGGYPDRFATGKAIEGLDEFDARDTLVFCAGVAEGPGGGPVTSGGRVLTVVGEGNSLPEARERAYSRLAGITFHGAHRRTDIAAVGARVNA</sequence>
<dbReference type="PROSITE" id="PS00184">
    <property type="entry name" value="GARS"/>
    <property type="match status" value="1"/>
</dbReference>
<dbReference type="InterPro" id="IPR020562">
    <property type="entry name" value="PRibGlycinamide_synth_N"/>
</dbReference>
<dbReference type="PROSITE" id="PS50975">
    <property type="entry name" value="ATP_GRASP"/>
    <property type="match status" value="1"/>
</dbReference>
<dbReference type="HAMAP" id="MF_00138">
    <property type="entry name" value="GARS"/>
    <property type="match status" value="1"/>
</dbReference>
<dbReference type="Gene3D" id="3.30.1490.20">
    <property type="entry name" value="ATP-grasp fold, A domain"/>
    <property type="match status" value="1"/>
</dbReference>
<dbReference type="PANTHER" id="PTHR43472:SF1">
    <property type="entry name" value="PHOSPHORIBOSYLAMINE--GLYCINE LIGASE, CHLOROPLASTIC"/>
    <property type="match status" value="1"/>
</dbReference>
<dbReference type="SUPFAM" id="SSF52440">
    <property type="entry name" value="PreATP-grasp domain"/>
    <property type="match status" value="1"/>
</dbReference>
<evidence type="ECO:0000313" key="13">
    <source>
        <dbReference type="Proteomes" id="UP001174909"/>
    </source>
</evidence>
<evidence type="ECO:0000256" key="8">
    <source>
        <dbReference type="ARBA" id="ARBA00042242"/>
    </source>
</evidence>
<evidence type="ECO:0000256" key="10">
    <source>
        <dbReference type="PROSITE-ProRule" id="PRU00409"/>
    </source>
</evidence>
<evidence type="ECO:0000256" key="4">
    <source>
        <dbReference type="ARBA" id="ARBA00022741"/>
    </source>
</evidence>
<dbReference type="InterPro" id="IPR011761">
    <property type="entry name" value="ATP-grasp"/>
</dbReference>
<dbReference type="AlphaFoldDB" id="A0AA35RGJ1"/>
<dbReference type="InterPro" id="IPR037123">
    <property type="entry name" value="PRibGlycinamide_synth_C_sf"/>
</dbReference>
<reference evidence="12" key="1">
    <citation type="submission" date="2023-03" db="EMBL/GenBank/DDBJ databases">
        <authorList>
            <person name="Steffen K."/>
            <person name="Cardenas P."/>
        </authorList>
    </citation>
    <scope>NUCLEOTIDE SEQUENCE</scope>
</reference>
<dbReference type="SUPFAM" id="SSF51246">
    <property type="entry name" value="Rudiment single hybrid motif"/>
    <property type="match status" value="1"/>
</dbReference>
<dbReference type="InterPro" id="IPR011054">
    <property type="entry name" value="Rudment_hybrid_motif"/>
</dbReference>
<evidence type="ECO:0000256" key="6">
    <source>
        <dbReference type="ARBA" id="ARBA00022840"/>
    </source>
</evidence>
<dbReference type="GO" id="GO:0046872">
    <property type="term" value="F:metal ion binding"/>
    <property type="evidence" value="ECO:0007669"/>
    <property type="project" value="InterPro"/>
</dbReference>
<keyword evidence="3 12" id="KW-0436">Ligase</keyword>
<dbReference type="InterPro" id="IPR020561">
    <property type="entry name" value="PRibGlycinamid_synth_ATP-grasp"/>
</dbReference>
<accession>A0AA35RGJ1</accession>
<evidence type="ECO:0000256" key="1">
    <source>
        <dbReference type="ARBA" id="ARBA00005174"/>
    </source>
</evidence>
<dbReference type="InterPro" id="IPR020559">
    <property type="entry name" value="PRibGlycinamide_synth_CS"/>
</dbReference>
<feature type="domain" description="ATP-grasp" evidence="11">
    <location>
        <begin position="106"/>
        <end position="305"/>
    </location>
</feature>
<dbReference type="GO" id="GO:0006164">
    <property type="term" value="P:purine nucleotide biosynthetic process"/>
    <property type="evidence" value="ECO:0007669"/>
    <property type="project" value="UniProtKB-KW"/>
</dbReference>
<dbReference type="InterPro" id="IPR020560">
    <property type="entry name" value="PRibGlycinamide_synth_C-dom"/>
</dbReference>
<feature type="non-terminal residue" evidence="12">
    <location>
        <position position="1"/>
    </location>
</feature>
<dbReference type="EC" id="6.3.4.13" evidence="2"/>
<dbReference type="SMART" id="SM01210">
    <property type="entry name" value="GARS_C"/>
    <property type="match status" value="1"/>
</dbReference>
<comment type="pathway">
    <text evidence="1">Purine metabolism; IMP biosynthesis via de novo pathway; N(1)-(5-phospho-D-ribosyl)glycinamide from 5-phospho-alpha-D-ribose 1-diphosphate: step 2/2.</text>
</comment>
<keyword evidence="13" id="KW-1185">Reference proteome</keyword>
<dbReference type="InterPro" id="IPR000115">
    <property type="entry name" value="PRibGlycinamide_synth"/>
</dbReference>
<dbReference type="InterPro" id="IPR016185">
    <property type="entry name" value="PreATP-grasp_dom_sf"/>
</dbReference>
<evidence type="ECO:0000256" key="5">
    <source>
        <dbReference type="ARBA" id="ARBA00022755"/>
    </source>
</evidence>
<proteinExistence type="inferred from homology"/>
<dbReference type="SUPFAM" id="SSF56059">
    <property type="entry name" value="Glutathione synthetase ATP-binding domain-like"/>
    <property type="match status" value="1"/>
</dbReference>
<keyword evidence="4 10" id="KW-0547">Nucleotide-binding</keyword>
<dbReference type="Pfam" id="PF02844">
    <property type="entry name" value="GARS_N"/>
    <property type="match status" value="1"/>
</dbReference>
<evidence type="ECO:0000313" key="12">
    <source>
        <dbReference type="EMBL" id="CAI8011070.1"/>
    </source>
</evidence>
<dbReference type="Pfam" id="PF01071">
    <property type="entry name" value="GARS_A"/>
    <property type="match status" value="1"/>
</dbReference>
<evidence type="ECO:0000256" key="3">
    <source>
        <dbReference type="ARBA" id="ARBA00022598"/>
    </source>
</evidence>
<dbReference type="Gene3D" id="3.90.600.10">
    <property type="entry name" value="Phosphoribosylglycinamide synthetase, C-terminal domain"/>
    <property type="match status" value="1"/>
</dbReference>
<dbReference type="GO" id="GO:0005524">
    <property type="term" value="F:ATP binding"/>
    <property type="evidence" value="ECO:0007669"/>
    <property type="project" value="UniProtKB-UniRule"/>
</dbReference>
<dbReference type="GO" id="GO:0004637">
    <property type="term" value="F:phosphoribosylamine-glycine ligase activity"/>
    <property type="evidence" value="ECO:0007669"/>
    <property type="project" value="UniProtKB-EC"/>
</dbReference>
<dbReference type="Proteomes" id="UP001174909">
    <property type="component" value="Unassembled WGS sequence"/>
</dbReference>
<dbReference type="Gene3D" id="3.40.50.20">
    <property type="match status" value="1"/>
</dbReference>
<dbReference type="GO" id="GO:0009113">
    <property type="term" value="P:purine nucleobase biosynthetic process"/>
    <property type="evidence" value="ECO:0007669"/>
    <property type="project" value="InterPro"/>
</dbReference>
<dbReference type="InterPro" id="IPR013815">
    <property type="entry name" value="ATP_grasp_subdomain_1"/>
</dbReference>
<comment type="caution">
    <text evidence="12">The sequence shown here is derived from an EMBL/GenBank/DDBJ whole genome shotgun (WGS) entry which is preliminary data.</text>
</comment>
<protein>
    <recommendedName>
        <fullName evidence="2">phosphoribosylamine--glycine ligase</fullName>
        <ecNumber evidence="2">6.3.4.13</ecNumber>
    </recommendedName>
    <alternativeName>
        <fullName evidence="8">Glycinamide ribonucleotide synthetase</fullName>
    </alternativeName>
    <alternativeName>
        <fullName evidence="9">Phosphoribosylglycinamide synthetase</fullName>
    </alternativeName>
</protein>
<dbReference type="Gene3D" id="3.30.470.20">
    <property type="entry name" value="ATP-grasp fold, B domain"/>
    <property type="match status" value="1"/>
</dbReference>
<dbReference type="SMART" id="SM01209">
    <property type="entry name" value="GARS_A"/>
    <property type="match status" value="1"/>
</dbReference>
<evidence type="ECO:0000256" key="9">
    <source>
        <dbReference type="ARBA" id="ARBA00042864"/>
    </source>
</evidence>
<evidence type="ECO:0000256" key="2">
    <source>
        <dbReference type="ARBA" id="ARBA00013255"/>
    </source>
</evidence>
<dbReference type="Pfam" id="PF02843">
    <property type="entry name" value="GARS_C"/>
    <property type="match status" value="1"/>
</dbReference>
<evidence type="ECO:0000256" key="7">
    <source>
        <dbReference type="ARBA" id="ARBA00038345"/>
    </source>
</evidence>
<name>A0AA35RGJ1_GEOBA</name>
<keyword evidence="6 10" id="KW-0067">ATP-binding</keyword>
<comment type="similarity">
    <text evidence="7">Belongs to the GARS family.</text>
</comment>
<keyword evidence="5" id="KW-0658">Purine biosynthesis</keyword>
<organism evidence="12 13">
    <name type="scientific">Geodia barretti</name>
    <name type="common">Barrett's horny sponge</name>
    <dbReference type="NCBI Taxonomy" id="519541"/>
    <lineage>
        <taxon>Eukaryota</taxon>
        <taxon>Metazoa</taxon>
        <taxon>Porifera</taxon>
        <taxon>Demospongiae</taxon>
        <taxon>Heteroscleromorpha</taxon>
        <taxon>Tetractinellida</taxon>
        <taxon>Astrophorina</taxon>
        <taxon>Geodiidae</taxon>
        <taxon>Geodia</taxon>
    </lineage>
</organism>
<evidence type="ECO:0000259" key="11">
    <source>
        <dbReference type="PROSITE" id="PS50975"/>
    </source>
</evidence>